<protein>
    <submittedName>
        <fullName evidence="1">Uncharacterized protein</fullName>
    </submittedName>
</protein>
<name>A0AAW0R0U0_9PEZI</name>
<dbReference type="Proteomes" id="UP001392437">
    <property type="component" value="Unassembled WGS sequence"/>
</dbReference>
<dbReference type="AlphaFoldDB" id="A0AAW0R0U0"/>
<keyword evidence="2" id="KW-1185">Reference proteome</keyword>
<evidence type="ECO:0000313" key="2">
    <source>
        <dbReference type="Proteomes" id="UP001392437"/>
    </source>
</evidence>
<comment type="caution">
    <text evidence="1">The sequence shown here is derived from an EMBL/GenBank/DDBJ whole genome shotgun (WGS) entry which is preliminary data.</text>
</comment>
<dbReference type="EMBL" id="JAQQWP010000004">
    <property type="protein sequence ID" value="KAK8120826.1"/>
    <property type="molecule type" value="Genomic_DNA"/>
</dbReference>
<reference evidence="1 2" key="1">
    <citation type="submission" date="2023-01" db="EMBL/GenBank/DDBJ databases">
        <title>Analysis of 21 Apiospora genomes using comparative genomics revels a genus with tremendous synthesis potential of carbohydrate active enzymes and secondary metabolites.</title>
        <authorList>
            <person name="Sorensen T."/>
        </authorList>
    </citation>
    <scope>NUCLEOTIDE SEQUENCE [LARGE SCALE GENOMIC DNA]</scope>
    <source>
        <strain evidence="1 2">CBS 117206</strain>
    </source>
</reference>
<organism evidence="1 2">
    <name type="scientific">Apiospora kogelbergensis</name>
    <dbReference type="NCBI Taxonomy" id="1337665"/>
    <lineage>
        <taxon>Eukaryota</taxon>
        <taxon>Fungi</taxon>
        <taxon>Dikarya</taxon>
        <taxon>Ascomycota</taxon>
        <taxon>Pezizomycotina</taxon>
        <taxon>Sordariomycetes</taxon>
        <taxon>Xylariomycetidae</taxon>
        <taxon>Amphisphaeriales</taxon>
        <taxon>Apiosporaceae</taxon>
        <taxon>Apiospora</taxon>
    </lineage>
</organism>
<gene>
    <name evidence="1" type="ORF">PG999_004946</name>
</gene>
<proteinExistence type="predicted"/>
<sequence>MTSIAADLEKLTECDLRELVLKLASRDKSKTLLASVHQLVLSILERNHAEQEQENDLARQSGARYMRLRLSTPLPKVASADRREPAQGGLEQYRGEDGRFIYHTGEAIFFPDSINIDGSVTGRYNWACCGSDGAGSRGCVSSDAVPRDRQMRVLSNMGFMVGLRALPTTPMPGLYSDSKASYFD</sequence>
<accession>A0AAW0R0U0</accession>
<evidence type="ECO:0000313" key="1">
    <source>
        <dbReference type="EMBL" id="KAK8120826.1"/>
    </source>
</evidence>